<evidence type="ECO:0000256" key="1">
    <source>
        <dbReference type="ARBA" id="ARBA00004141"/>
    </source>
</evidence>
<dbReference type="Gene3D" id="1.20.1280.290">
    <property type="match status" value="1"/>
</dbReference>
<comment type="caution">
    <text evidence="6">The sequence shown here is derived from an EMBL/GenBank/DDBJ whole genome shotgun (WGS) entry which is preliminary data.</text>
</comment>
<evidence type="ECO:0000256" key="5">
    <source>
        <dbReference type="SAM" id="Phobius"/>
    </source>
</evidence>
<feature type="transmembrane region" description="Helical" evidence="5">
    <location>
        <begin position="63"/>
        <end position="82"/>
    </location>
</feature>
<name>A0A1Y2JMU4_BRAJP</name>
<organism evidence="6 7">
    <name type="scientific">Bradyrhizobium japonicum</name>
    <dbReference type="NCBI Taxonomy" id="375"/>
    <lineage>
        <taxon>Bacteria</taxon>
        <taxon>Pseudomonadati</taxon>
        <taxon>Pseudomonadota</taxon>
        <taxon>Alphaproteobacteria</taxon>
        <taxon>Hyphomicrobiales</taxon>
        <taxon>Nitrobacteraceae</taxon>
        <taxon>Bradyrhizobium</taxon>
    </lineage>
</organism>
<dbReference type="GO" id="GO:0016020">
    <property type="term" value="C:membrane"/>
    <property type="evidence" value="ECO:0007669"/>
    <property type="project" value="UniProtKB-SubCell"/>
</dbReference>
<evidence type="ECO:0008006" key="8">
    <source>
        <dbReference type="Google" id="ProtNLM"/>
    </source>
</evidence>
<protein>
    <recommendedName>
        <fullName evidence="8">MtN3 and saliva related transmembrane protein</fullName>
    </recommendedName>
</protein>
<dbReference type="InterPro" id="IPR006603">
    <property type="entry name" value="PQ-loop_rpt"/>
</dbReference>
<evidence type="ECO:0000256" key="3">
    <source>
        <dbReference type="ARBA" id="ARBA00022989"/>
    </source>
</evidence>
<evidence type="ECO:0000313" key="6">
    <source>
        <dbReference type="EMBL" id="OSJ32004.1"/>
    </source>
</evidence>
<keyword evidence="2 5" id="KW-0812">Transmembrane</keyword>
<reference evidence="6 7" key="1">
    <citation type="submission" date="2017-03" db="EMBL/GenBank/DDBJ databases">
        <title>Whole genome sequences of fourteen strains of Bradyrhizobium canariense and one strain of Bradyrhizobium japonicum isolated from Lupinus (Papilionoideae: Genisteae) species in Algeria.</title>
        <authorList>
            <person name="Crovadore J."/>
            <person name="Chekireb D."/>
            <person name="Brachmann A."/>
            <person name="Chablais R."/>
            <person name="Cochard B."/>
            <person name="Lefort F."/>
        </authorList>
    </citation>
    <scope>NUCLEOTIDE SEQUENCE [LARGE SCALE GENOMIC DNA]</scope>
    <source>
        <strain evidence="6 7">UBMA197</strain>
    </source>
</reference>
<evidence type="ECO:0000256" key="4">
    <source>
        <dbReference type="ARBA" id="ARBA00023136"/>
    </source>
</evidence>
<keyword evidence="3 5" id="KW-1133">Transmembrane helix</keyword>
<proteinExistence type="predicted"/>
<accession>A0A1Y2JMU4</accession>
<dbReference type="AlphaFoldDB" id="A0A1Y2JMU4"/>
<dbReference type="Pfam" id="PF04193">
    <property type="entry name" value="PQ-loop"/>
    <property type="match status" value="1"/>
</dbReference>
<evidence type="ECO:0000256" key="2">
    <source>
        <dbReference type="ARBA" id="ARBA00022692"/>
    </source>
</evidence>
<sequence>MSTLAPYVGALAAFLASLSYVPQVRKAWPRGSTDDLSLGMLTALTLGLTLWIVYGAIKGDWVIVGSNVVGAALAGAVLGCKLRDRKCHSHKRGTKP</sequence>
<feature type="transmembrane region" description="Helical" evidence="5">
    <location>
        <begin position="6"/>
        <end position="24"/>
    </location>
</feature>
<dbReference type="Proteomes" id="UP000193335">
    <property type="component" value="Unassembled WGS sequence"/>
</dbReference>
<dbReference type="RefSeq" id="WP_063983394.1">
    <property type="nucleotide sequence ID" value="NZ_NAFL01000252.1"/>
</dbReference>
<gene>
    <name evidence="6" type="ORF">BSZ19_20645</name>
</gene>
<keyword evidence="4 5" id="KW-0472">Membrane</keyword>
<evidence type="ECO:0000313" key="7">
    <source>
        <dbReference type="Proteomes" id="UP000193335"/>
    </source>
</evidence>
<feature type="transmembrane region" description="Helical" evidence="5">
    <location>
        <begin position="36"/>
        <end position="57"/>
    </location>
</feature>
<dbReference type="EMBL" id="NAFL01000252">
    <property type="protein sequence ID" value="OSJ32004.1"/>
    <property type="molecule type" value="Genomic_DNA"/>
</dbReference>
<comment type="subcellular location">
    <subcellularLocation>
        <location evidence="1">Membrane</location>
        <topology evidence="1">Multi-pass membrane protein</topology>
    </subcellularLocation>
</comment>